<feature type="transmembrane region" description="Helical" evidence="1">
    <location>
        <begin position="224"/>
        <end position="246"/>
    </location>
</feature>
<feature type="transmembrane region" description="Helical" evidence="1">
    <location>
        <begin position="92"/>
        <end position="113"/>
    </location>
</feature>
<organism evidence="2 3">
    <name type="scientific">Candidatus Aeolococcus gillhamiae</name>
    <dbReference type="NCBI Taxonomy" id="3127015"/>
    <lineage>
        <taxon>Bacteria</taxon>
        <taxon>Bacillati</taxon>
        <taxon>Candidatus Dormiibacterota</taxon>
        <taxon>Candidatus Dormibacteria</taxon>
        <taxon>Candidatus Aeolococcales</taxon>
        <taxon>Candidatus Aeolococcaceae</taxon>
        <taxon>Candidatus Aeolococcus</taxon>
    </lineage>
</organism>
<feature type="transmembrane region" description="Helical" evidence="1">
    <location>
        <begin position="200"/>
        <end position="217"/>
    </location>
</feature>
<keyword evidence="1" id="KW-1133">Transmembrane helix</keyword>
<feature type="transmembrane region" description="Helical" evidence="1">
    <location>
        <begin position="12"/>
        <end position="33"/>
    </location>
</feature>
<feature type="transmembrane region" description="Helical" evidence="1">
    <location>
        <begin position="337"/>
        <end position="361"/>
    </location>
</feature>
<name>A0A934N331_9BACT</name>
<proteinExistence type="predicted"/>
<evidence type="ECO:0000313" key="2">
    <source>
        <dbReference type="EMBL" id="MBJ7594246.1"/>
    </source>
</evidence>
<dbReference type="EMBL" id="JAEKNS010000059">
    <property type="protein sequence ID" value="MBJ7594246.1"/>
    <property type="molecule type" value="Genomic_DNA"/>
</dbReference>
<keyword evidence="1" id="KW-0472">Membrane</keyword>
<comment type="caution">
    <text evidence="2">The sequence shown here is derived from an EMBL/GenBank/DDBJ whole genome shotgun (WGS) entry which is preliminary data.</text>
</comment>
<sequence length="560" mass="56893">MMAGASRRPPRRWAPGSGVPPVHLVALLAYVGVLTAELPRLTEQLRANSDVAAVLLVGDGLTGGASLRPIEVGQPAYAWLVAALGRLGHETVVLSVLPLLVTWLGLAGVVLAVRRLAGGWAGSLALALGVGAAPAVLLTEVAPAFHGMAWATAGLLGWYAVSLASRGGDDGGPAPRRRTLAISAGAGVMAGVVAASDALVVVAGLVPFVLVAALLWVRTRRRAVLTHAGALIIGALLSFTVVHLLMARAGYSSGLGGGTTRGVGIGAVAANARVVGRGLLDMANGLPMEPGAGVSPLPLLLAIVLVGLALAGVCVVTARSTWQLQARPTQLARDAHVAYWVTSALVLLGALIVSNVIMPGADAPPADRLVSSQRYVTGVFFAVVALVPLWPRMRAGRVAATAAVTVFIAASAVRLVAAESNADFQPAASRSLPVLAGALRAHGLSRGYASYWDADVLRLSSGGALDVLPAAEGSPCGAGPTSFCRDLLNSAGGWFTTPAGRSFVVVDPGDTFIPAPPPAALGTPVQTFSVDRFTVFVYDGDVMTRFSASCAGRADHNCAG</sequence>
<dbReference type="RefSeq" id="WP_337310265.1">
    <property type="nucleotide sequence ID" value="NZ_JAEKNS010000059.1"/>
</dbReference>
<evidence type="ECO:0000313" key="3">
    <source>
        <dbReference type="Proteomes" id="UP000606991"/>
    </source>
</evidence>
<accession>A0A934N331</accession>
<gene>
    <name evidence="2" type="ORF">JF886_05165</name>
</gene>
<feature type="transmembrane region" description="Helical" evidence="1">
    <location>
        <begin position="120"/>
        <end position="138"/>
    </location>
</feature>
<keyword evidence="1" id="KW-0812">Transmembrane</keyword>
<feature type="transmembrane region" description="Helical" evidence="1">
    <location>
        <begin position="373"/>
        <end position="391"/>
    </location>
</feature>
<feature type="transmembrane region" description="Helical" evidence="1">
    <location>
        <begin position="398"/>
        <end position="417"/>
    </location>
</feature>
<evidence type="ECO:0000256" key="1">
    <source>
        <dbReference type="SAM" id="Phobius"/>
    </source>
</evidence>
<dbReference type="AlphaFoldDB" id="A0A934N331"/>
<dbReference type="Proteomes" id="UP000606991">
    <property type="component" value="Unassembled WGS sequence"/>
</dbReference>
<reference evidence="2 3" key="1">
    <citation type="submission" date="2020-10" db="EMBL/GenBank/DDBJ databases">
        <title>Ca. Dormibacterota MAGs.</title>
        <authorList>
            <person name="Montgomery K."/>
        </authorList>
    </citation>
    <scope>NUCLEOTIDE SEQUENCE [LARGE SCALE GENOMIC DNA]</scope>
    <source>
        <strain evidence="2">SC8812_S17_18</strain>
    </source>
</reference>
<protein>
    <submittedName>
        <fullName evidence="2">Uncharacterized protein</fullName>
    </submittedName>
</protein>
<feature type="transmembrane region" description="Helical" evidence="1">
    <location>
        <begin position="297"/>
        <end position="316"/>
    </location>
</feature>